<dbReference type="InterPro" id="IPR051221">
    <property type="entry name" value="LDLR-related"/>
</dbReference>
<evidence type="ECO:0000256" key="13">
    <source>
        <dbReference type="PROSITE-ProRule" id="PRU00124"/>
    </source>
</evidence>
<dbReference type="OrthoDB" id="8831087at2759"/>
<evidence type="ECO:0000256" key="7">
    <source>
        <dbReference type="ARBA" id="ARBA00022989"/>
    </source>
</evidence>
<feature type="disulfide bond" evidence="13">
    <location>
        <begin position="997"/>
        <end position="1015"/>
    </location>
</feature>
<keyword evidence="7 15" id="KW-1133">Transmembrane helix</keyword>
<evidence type="ECO:0000259" key="17">
    <source>
        <dbReference type="PROSITE" id="PS50026"/>
    </source>
</evidence>
<dbReference type="PANTHER" id="PTHR22722:SF14">
    <property type="entry name" value="MEGALIN, ISOFORM A"/>
    <property type="match status" value="1"/>
</dbReference>
<dbReference type="PROSITE" id="PS01209">
    <property type="entry name" value="LDLRA_1"/>
    <property type="match status" value="7"/>
</dbReference>
<dbReference type="InterPro" id="IPR000152">
    <property type="entry name" value="EGF-type_Asp/Asn_hydroxyl_site"/>
</dbReference>
<dbReference type="Gene3D" id="2.120.10.30">
    <property type="entry name" value="TolB, C-terminal domain"/>
    <property type="match status" value="3"/>
</dbReference>
<feature type="repeat" description="LDL-receptor class B" evidence="14">
    <location>
        <begin position="458"/>
        <end position="500"/>
    </location>
</feature>
<keyword evidence="9 12" id="KW-1015">Disulfide bond</keyword>
<dbReference type="SUPFAM" id="SSF57196">
    <property type="entry name" value="EGF/Laminin"/>
    <property type="match status" value="3"/>
</dbReference>
<feature type="disulfide bond" evidence="13">
    <location>
        <begin position="189"/>
        <end position="204"/>
    </location>
</feature>
<evidence type="ECO:0000256" key="5">
    <source>
        <dbReference type="ARBA" id="ARBA00022729"/>
    </source>
</evidence>
<comment type="subcellular location">
    <subcellularLocation>
        <location evidence="1">Membrane</location>
        <topology evidence="1">Single-pass type I membrane protein</topology>
    </subcellularLocation>
</comment>
<feature type="repeat" description="LDL-receptor class B" evidence="14">
    <location>
        <begin position="501"/>
        <end position="543"/>
    </location>
</feature>
<comment type="caution">
    <text evidence="12">Lacks conserved residue(s) required for the propagation of feature annotation.</text>
</comment>
<dbReference type="SMART" id="SM00181">
    <property type="entry name" value="EGF"/>
    <property type="match status" value="6"/>
</dbReference>
<dbReference type="Pfam" id="PF07645">
    <property type="entry name" value="EGF_CA"/>
    <property type="match status" value="2"/>
</dbReference>
<evidence type="ECO:0000256" key="2">
    <source>
        <dbReference type="ARBA" id="ARBA00022536"/>
    </source>
</evidence>
<dbReference type="PROSITE" id="PS50026">
    <property type="entry name" value="EGF_3"/>
    <property type="match status" value="1"/>
</dbReference>
<dbReference type="Gene3D" id="2.10.25.10">
    <property type="entry name" value="Laminin"/>
    <property type="match status" value="3"/>
</dbReference>
<evidence type="ECO:0000256" key="12">
    <source>
        <dbReference type="PROSITE-ProRule" id="PRU00076"/>
    </source>
</evidence>
<evidence type="ECO:0000256" key="11">
    <source>
        <dbReference type="ARBA" id="ARBA00023180"/>
    </source>
</evidence>
<feature type="disulfide bond" evidence="13">
    <location>
        <begin position="949"/>
        <end position="961"/>
    </location>
</feature>
<dbReference type="PROSITE" id="PS01187">
    <property type="entry name" value="EGF_CA"/>
    <property type="match status" value="2"/>
</dbReference>
<dbReference type="InterPro" id="IPR018097">
    <property type="entry name" value="EGF_Ca-bd_CS"/>
</dbReference>
<dbReference type="PANTHER" id="PTHR22722">
    <property type="entry name" value="LOW-DENSITY LIPOPROTEIN RECEPTOR-RELATED PROTEIN 2-RELATED"/>
    <property type="match status" value="1"/>
</dbReference>
<feature type="domain" description="EGF-like" evidence="17">
    <location>
        <begin position="1237"/>
        <end position="1276"/>
    </location>
</feature>
<sequence>MKLKWKSMEIPLVIVTCLTCFAFAEDQLFYEGCKLATHYQCFDGKTCVPKSYICNNNYDCPDRDDEEDCDMKLCRGDFYFLCRNNETCITSSLTCDGIADCPDASDESDSMCDPLKEHEKIFRKPCNPDKEFECEGKICIPKKLVCDGTEHCFDGRDEKPELCQNKNSTCPGFFCTDGKKCLPSHNWVCDGSKDCPDGSDELHCTPQCELSEGNFLCKSEDECISLAKVCDGNDDCLDKSDEGGLCDVKDACDKLGCNGNCQLFPSGAACLCGKGRNYNNVTQKCEDINECLTFGICSQGCVNTDGSYYCTCAKEFRLKSDRRSCVVYGVDPLLLYTTQKHVKSIRIHSKMAKLVAKTRQAIGITYDGQNIYWTEISEGRESIVKFIPETERKESVLTAGLESPEDLAIDWLTGNIYFTDALRSHVAVCTSDGRYCTQLVNMKEMNNPRSIVLHPSESLMFWTDWGLHSHIGVAYMDGSEAKVLIDDVAWPNGLALDWPNGRIYWVDAQIQTIESATITGTDRRKVLAGVVQHPFGLALFEDRLYWSDWETMSIESCDKFTGKNHEILVQGEQIFDVHIYHKAMMPHQKHACMLSESQGKKIFLADPNTRNVVTLVDEHIVSVSSMAYDYLANNLYWVDYVKSTIEVYSLNTKKRAIIEHYVGSDRPTTIALAPLRGEMFVALESYRRCHIDKQSMQGGHDHHHIVEDGLSMTGPIHFAIDEVNETLYWSDGDGKKIESSDFNGLRRTLFAATKKSPGPIAIVSNELYWSSLKSRTLQWRNRHTNRGFKLATIETPPGQSPKSDVISVVAGIPLKTSNHPCTNENGGCSDICLSNGPASRVCICAPGSLFKDDTNTTCISRFVCDFKCKSSNVCIHASQRCNGKPECLDKSDEENCTTDEIKFKCDATEFMCKTGNQCIPAGQRCDQHNNCKDKSDEENCNEKEKIEHCKSHEMRCPSGICIDVTQRCDGINDCDDGFDEREDLCKRVNCPNEFFKCLSGQCIPKEFECNAFIDCKDASDEHSGCKMATCEAPMRPCSNGWCIKANLFCDGHEDCEHGFDEIGCPVVDKLMNETCDDNEFQCTSDSTLCIKNEQVCNNFPDCPKGEDEQDCPNCRNDMFECANQRCILSQWVCDGQDDCDDLSDERNCDKTLTLPRFTGTCSASEFKCLDGSCLSYGKVCDGKVDCSGGDDEGGACAIACKDVNPCKQKCIKTPKGAKCSCYEGFQLSSSGDTQCVDIDECKTNDPCAQECFNTIGSFRCACHDGFILASDKTTCKARGKPSTMLITISDEIRELTRFPKRMDVLVDTNYLEIADIDVNVKKRKLLYTLNGNNELFEMNMDTRDTKHFKVVSNPFKIAHDWISDNTYIVHYDDDQTVEIHVCNMDTKGCAVIKKFGYHDQITAIQIDPVNHFLFFVQLTNAIFIHPTSKIIKMRLDGSDQQILMNETLVTTLALDIDLQRVYFTEYESQSLQVIDYEGQNRKFITRQSRMIRQPSSLSVYENHAYILNRVSSQLTRCKLYGNMECHQTEIMGNTAKRMVINQQSRQKIDANHCDKHPCDIVCIPVDVGFKCLCTNGTSVSPGILCLGKVLNEVNSTSYFWIWFFLIIIILSAIIALVWYRRRSFHGKFNIGMHFKNNSLMRVSTETKSVPFPRTTTSDNFVASSAPEVNKLNKNSYEIVNDDFTYYKSAADLNMESNSTEVNGFSDEETEEMENVDIYNDPHQRLIT</sequence>
<keyword evidence="11" id="KW-0325">Glycoprotein</keyword>
<dbReference type="PROSITE" id="PS00010">
    <property type="entry name" value="ASX_HYDROXYL"/>
    <property type="match status" value="1"/>
</dbReference>
<dbReference type="STRING" id="568069.A0A1J1IZK7"/>
<keyword evidence="8 15" id="KW-0472">Membrane</keyword>
<feature type="disulfide bond" evidence="13">
    <location>
        <begin position="1037"/>
        <end position="1055"/>
    </location>
</feature>
<keyword evidence="3" id="KW-0254">Endocytosis</keyword>
<dbReference type="PROSITE" id="PS51120">
    <property type="entry name" value="LDLRB"/>
    <property type="match status" value="2"/>
</dbReference>
<dbReference type="SMART" id="SM00179">
    <property type="entry name" value="EGF_CA"/>
    <property type="match status" value="4"/>
</dbReference>
<dbReference type="GO" id="GO:0042562">
    <property type="term" value="F:hormone binding"/>
    <property type="evidence" value="ECO:0007669"/>
    <property type="project" value="TreeGrafter"/>
</dbReference>
<dbReference type="CDD" id="cd00112">
    <property type="entry name" value="LDLa"/>
    <property type="match status" value="13"/>
</dbReference>
<dbReference type="GO" id="GO:0016324">
    <property type="term" value="C:apical plasma membrane"/>
    <property type="evidence" value="ECO:0007669"/>
    <property type="project" value="TreeGrafter"/>
</dbReference>
<keyword evidence="4 15" id="KW-0812">Transmembrane</keyword>
<accession>A0A1J1IZK7</accession>
<dbReference type="SUPFAM" id="SSF57424">
    <property type="entry name" value="LDL receptor-like module"/>
    <property type="match status" value="13"/>
</dbReference>
<dbReference type="PRINTS" id="PR00261">
    <property type="entry name" value="LDLRECEPTOR"/>
</dbReference>
<protein>
    <submittedName>
        <fullName evidence="18">CLUMA_CG018156, isoform A</fullName>
    </submittedName>
</protein>
<keyword evidence="10" id="KW-0675">Receptor</keyword>
<dbReference type="FunFam" id="2.10.25.10:FF:000009">
    <property type="entry name" value="Low-density lipoprotein receptor isoform 1"/>
    <property type="match status" value="2"/>
</dbReference>
<feature type="disulfide bond" evidence="13">
    <location>
        <begin position="1161"/>
        <end position="1173"/>
    </location>
</feature>
<feature type="disulfide bond" evidence="13">
    <location>
        <begin position="881"/>
        <end position="896"/>
    </location>
</feature>
<dbReference type="GO" id="GO:0006898">
    <property type="term" value="P:receptor-mediated endocytosis"/>
    <property type="evidence" value="ECO:0007669"/>
    <property type="project" value="TreeGrafter"/>
</dbReference>
<evidence type="ECO:0000313" key="18">
    <source>
        <dbReference type="EMBL" id="CRL05146.1"/>
    </source>
</evidence>
<keyword evidence="6" id="KW-0677">Repeat</keyword>
<feature type="disulfide bond" evidence="13">
    <location>
        <begin position="1133"/>
        <end position="1148"/>
    </location>
</feature>
<dbReference type="FunFam" id="2.120.10.30:FF:000241">
    <property type="entry name" value="Low-density lipoprotein receptor-related protein 6"/>
    <property type="match status" value="1"/>
</dbReference>
<proteinExistence type="predicted"/>
<reference evidence="18 19" key="1">
    <citation type="submission" date="2015-04" db="EMBL/GenBank/DDBJ databases">
        <authorList>
            <person name="Syromyatnikov M.Y."/>
            <person name="Popov V.N."/>
        </authorList>
    </citation>
    <scope>NUCLEOTIDE SEQUENCE [LARGE SCALE GENOMIC DNA]</scope>
</reference>
<feature type="disulfide bond" evidence="13">
    <location>
        <begin position="925"/>
        <end position="940"/>
    </location>
</feature>
<feature type="disulfide bond" evidence="13">
    <location>
        <begin position="956"/>
        <end position="974"/>
    </location>
</feature>
<feature type="disulfide bond" evidence="13">
    <location>
        <begin position="990"/>
        <end position="1002"/>
    </location>
</feature>
<dbReference type="Proteomes" id="UP000183832">
    <property type="component" value="Unassembled WGS sequence"/>
</dbReference>
<feature type="signal peptide" evidence="16">
    <location>
        <begin position="1"/>
        <end position="24"/>
    </location>
</feature>
<dbReference type="InterPro" id="IPR001881">
    <property type="entry name" value="EGF-like_Ca-bd_dom"/>
</dbReference>
<dbReference type="GO" id="GO:0005509">
    <property type="term" value="F:calcium ion binding"/>
    <property type="evidence" value="ECO:0007669"/>
    <property type="project" value="InterPro"/>
</dbReference>
<evidence type="ECO:0000256" key="4">
    <source>
        <dbReference type="ARBA" id="ARBA00022692"/>
    </source>
</evidence>
<organism evidence="18 19">
    <name type="scientific">Clunio marinus</name>
    <dbReference type="NCBI Taxonomy" id="568069"/>
    <lineage>
        <taxon>Eukaryota</taxon>
        <taxon>Metazoa</taxon>
        <taxon>Ecdysozoa</taxon>
        <taxon>Arthropoda</taxon>
        <taxon>Hexapoda</taxon>
        <taxon>Insecta</taxon>
        <taxon>Pterygota</taxon>
        <taxon>Neoptera</taxon>
        <taxon>Endopterygota</taxon>
        <taxon>Diptera</taxon>
        <taxon>Nematocera</taxon>
        <taxon>Chironomoidea</taxon>
        <taxon>Chironomidae</taxon>
        <taxon>Clunio</taxon>
    </lineage>
</organism>
<dbReference type="InterPro" id="IPR002172">
    <property type="entry name" value="LDrepeatLR_classA_rpt"/>
</dbReference>
<dbReference type="CDD" id="cd00054">
    <property type="entry name" value="EGF_CA"/>
    <property type="match status" value="2"/>
</dbReference>
<keyword evidence="19" id="KW-1185">Reference proteome</keyword>
<gene>
    <name evidence="18" type="ORF">CLUMA_CG018156</name>
</gene>
<dbReference type="SMART" id="SM00135">
    <property type="entry name" value="LY"/>
    <property type="match status" value="7"/>
</dbReference>
<dbReference type="Gene3D" id="4.10.400.10">
    <property type="entry name" value="Low-density Lipoprotein Receptor"/>
    <property type="match status" value="13"/>
</dbReference>
<evidence type="ECO:0000256" key="3">
    <source>
        <dbReference type="ARBA" id="ARBA00022583"/>
    </source>
</evidence>
<feature type="disulfide bond" evidence="13">
    <location>
        <begin position="1168"/>
        <end position="1186"/>
    </location>
</feature>
<keyword evidence="2 12" id="KW-0245">EGF-like domain</keyword>
<feature type="disulfide bond" evidence="13">
    <location>
        <begin position="1030"/>
        <end position="1042"/>
    </location>
</feature>
<evidence type="ECO:0000256" key="1">
    <source>
        <dbReference type="ARBA" id="ARBA00004479"/>
    </source>
</evidence>
<name>A0A1J1IZK7_9DIPT</name>
<dbReference type="InterPro" id="IPR049883">
    <property type="entry name" value="NOTCH1_EGF-like"/>
</dbReference>
<dbReference type="EMBL" id="CVRI01000064">
    <property type="protein sequence ID" value="CRL05146.1"/>
    <property type="molecule type" value="Genomic_DNA"/>
</dbReference>
<dbReference type="SMART" id="SM00192">
    <property type="entry name" value="LDLa"/>
    <property type="match status" value="13"/>
</dbReference>
<evidence type="ECO:0000256" key="10">
    <source>
        <dbReference type="ARBA" id="ARBA00023170"/>
    </source>
</evidence>
<feature type="disulfide bond" evidence="13">
    <location>
        <begin position="1049"/>
        <end position="1064"/>
    </location>
</feature>
<feature type="disulfide bond" evidence="13">
    <location>
        <begin position="1121"/>
        <end position="1139"/>
    </location>
</feature>
<feature type="chain" id="PRO_5012520613" evidence="16">
    <location>
        <begin position="25"/>
        <end position="1727"/>
    </location>
</feature>
<feature type="disulfide bond" evidence="13">
    <location>
        <begin position="54"/>
        <end position="69"/>
    </location>
</feature>
<dbReference type="GO" id="GO:0043235">
    <property type="term" value="C:receptor complex"/>
    <property type="evidence" value="ECO:0007669"/>
    <property type="project" value="TreeGrafter"/>
</dbReference>
<evidence type="ECO:0000256" key="9">
    <source>
        <dbReference type="ARBA" id="ARBA00023157"/>
    </source>
</evidence>
<dbReference type="PROSITE" id="PS01186">
    <property type="entry name" value="EGF_2"/>
    <property type="match status" value="1"/>
</dbReference>
<dbReference type="SUPFAM" id="SSF63825">
    <property type="entry name" value="YWTD domain"/>
    <property type="match status" value="3"/>
</dbReference>
<feature type="disulfide bond" evidence="13">
    <location>
        <begin position="134"/>
        <end position="152"/>
    </location>
</feature>
<feature type="disulfide bond" evidence="12">
    <location>
        <begin position="1241"/>
        <end position="1251"/>
    </location>
</feature>
<dbReference type="InterPro" id="IPR036055">
    <property type="entry name" value="LDL_receptor-like_sf"/>
</dbReference>
<dbReference type="PROSITE" id="PS50068">
    <property type="entry name" value="LDLRA_2"/>
    <property type="match status" value="13"/>
</dbReference>
<dbReference type="Pfam" id="PF00058">
    <property type="entry name" value="Ldl_recept_b"/>
    <property type="match status" value="2"/>
</dbReference>
<dbReference type="InterPro" id="IPR023415">
    <property type="entry name" value="LDLR_class-A_CS"/>
</dbReference>
<dbReference type="InterPro" id="IPR000033">
    <property type="entry name" value="LDLR_classB_rpt"/>
</dbReference>
<dbReference type="InterPro" id="IPR000742">
    <property type="entry name" value="EGF"/>
</dbReference>
<evidence type="ECO:0000256" key="8">
    <source>
        <dbReference type="ARBA" id="ARBA00023136"/>
    </source>
</evidence>
<evidence type="ECO:0000256" key="16">
    <source>
        <dbReference type="SAM" id="SignalP"/>
    </source>
</evidence>
<feature type="disulfide bond" evidence="13">
    <location>
        <begin position="1096"/>
        <end position="1111"/>
    </location>
</feature>
<dbReference type="InterPro" id="IPR011042">
    <property type="entry name" value="6-blade_b-propeller_TolB-like"/>
</dbReference>
<evidence type="ECO:0000256" key="15">
    <source>
        <dbReference type="SAM" id="Phobius"/>
    </source>
</evidence>
<keyword evidence="5 16" id="KW-0732">Signal</keyword>
<feature type="disulfide bond" evidence="13">
    <location>
        <begin position="1114"/>
        <end position="1126"/>
    </location>
</feature>
<dbReference type="Pfam" id="PF00057">
    <property type="entry name" value="Ldl_recept_a"/>
    <property type="match status" value="13"/>
</dbReference>
<evidence type="ECO:0000256" key="6">
    <source>
        <dbReference type="ARBA" id="ARBA00022737"/>
    </source>
</evidence>
<evidence type="ECO:0000313" key="19">
    <source>
        <dbReference type="Proteomes" id="UP000183832"/>
    </source>
</evidence>
<evidence type="ECO:0000256" key="14">
    <source>
        <dbReference type="PROSITE-ProRule" id="PRU00461"/>
    </source>
</evidence>
<feature type="transmembrane region" description="Helical" evidence="15">
    <location>
        <begin position="1598"/>
        <end position="1619"/>
    </location>
</feature>